<keyword evidence="1 5" id="KW-0378">Hydrolase</keyword>
<dbReference type="InterPro" id="IPR008928">
    <property type="entry name" value="6-hairpin_glycosidase_sf"/>
</dbReference>
<protein>
    <submittedName>
        <fullName evidence="5">Glucuronyl hydrolase</fullName>
    </submittedName>
</protein>
<reference evidence="5 6" key="1">
    <citation type="journal article" date="2016" name="Nat. Biotechnol.">
        <title>Measurement of bacterial replication rates in microbial communities.</title>
        <authorList>
            <person name="Brown C.T."/>
            <person name="Olm M.R."/>
            <person name="Thomas B.C."/>
            <person name="Banfield J.F."/>
        </authorList>
    </citation>
    <scope>NUCLEOTIDE SEQUENCE [LARGE SCALE GENOMIC DNA]</scope>
    <source>
        <strain evidence="5">45_130</strain>
    </source>
</reference>
<sequence>MKTKSIFFAVCVSIICVGCHVSHKNEMRQVVDRGLERAMIQSKLMAKCLWAEKEKMPRTIGKDGKLLTASIHWWTSGFFPGVLWYLYEETQNDSIRQYAEDYTWRVKDIQYTTNNHDVGFMLNCSFGNGYRLTGNEEYKKVLLQGAESLSTRFNPIIGCIRSWDWNEDIWQFPVIIDNMMNLELLTWASKNSDSVRYVNIAKSHADVTMKHHFRPDYSCYHVVSYDTISGLPEKKETNQGYAHESAWARGQSWALYGYTMMYRETKDSCYLEQAKNVAHFLMDHPRLPEDKIPYWDFDAPDIPNALRDASAAAIMASALIELSQYTDGDFSRQCLSVAETQLKTLSSPEYLAEPGTNCNFILKHSVGNYPVNGEMDVPLTYADYYYVEALVRYKKDILKE</sequence>
<evidence type="ECO:0000256" key="3">
    <source>
        <dbReference type="PIRSR" id="PIRSR610905-1"/>
    </source>
</evidence>
<name>A0A854C2T8_9BACT</name>
<gene>
    <name evidence="5" type="ORF">BHV76_03640</name>
</gene>
<feature type="active site" description="Proton donor" evidence="3">
    <location>
        <position position="177"/>
    </location>
</feature>
<feature type="binding site" evidence="4">
    <location>
        <position position="237"/>
    </location>
    <ligand>
        <name>substrate</name>
    </ligand>
</feature>
<dbReference type="EMBL" id="MNQR01000012">
    <property type="protein sequence ID" value="OKZ11581.1"/>
    <property type="molecule type" value="Genomic_DNA"/>
</dbReference>
<evidence type="ECO:0000256" key="1">
    <source>
        <dbReference type="ARBA" id="ARBA00022801"/>
    </source>
</evidence>
<evidence type="ECO:0000313" key="6">
    <source>
        <dbReference type="Proteomes" id="UP000186685"/>
    </source>
</evidence>
<dbReference type="Proteomes" id="UP000186685">
    <property type="component" value="Unassembled WGS sequence"/>
</dbReference>
<dbReference type="AlphaFoldDB" id="A0A854C2T8"/>
<feature type="binding site" evidence="4">
    <location>
        <position position="177"/>
    </location>
    <ligand>
        <name>substrate</name>
    </ligand>
</feature>
<organism evidence="5 6">
    <name type="scientific">Phocaeicola plebeius</name>
    <dbReference type="NCBI Taxonomy" id="310297"/>
    <lineage>
        <taxon>Bacteria</taxon>
        <taxon>Pseudomonadati</taxon>
        <taxon>Bacteroidota</taxon>
        <taxon>Bacteroidia</taxon>
        <taxon>Bacteroidales</taxon>
        <taxon>Bacteroidaceae</taxon>
        <taxon>Phocaeicola</taxon>
    </lineage>
</organism>
<feature type="binding site" evidence="4">
    <location>
        <position position="249"/>
    </location>
    <ligand>
        <name>substrate</name>
    </ligand>
</feature>
<feature type="binding site" evidence="4">
    <location>
        <position position="117"/>
    </location>
    <ligand>
        <name>substrate</name>
    </ligand>
</feature>
<dbReference type="GO" id="GO:0000272">
    <property type="term" value="P:polysaccharide catabolic process"/>
    <property type="evidence" value="ECO:0007669"/>
    <property type="project" value="TreeGrafter"/>
</dbReference>
<evidence type="ECO:0000256" key="2">
    <source>
        <dbReference type="ARBA" id="ARBA00038358"/>
    </source>
</evidence>
<dbReference type="PANTHER" id="PTHR36845:SF1">
    <property type="entry name" value="HYDROLASE, PUTATIVE (AFU_ORTHOLOGUE AFUA_7G05090)-RELATED"/>
    <property type="match status" value="1"/>
</dbReference>
<comment type="caution">
    <text evidence="5">The sequence shown here is derived from an EMBL/GenBank/DDBJ whole genome shotgun (WGS) entry which is preliminary data.</text>
</comment>
<accession>A0A854C2T8</accession>
<dbReference type="InterPro" id="IPR010905">
    <property type="entry name" value="Glyco_hydro_88"/>
</dbReference>
<evidence type="ECO:0000313" key="5">
    <source>
        <dbReference type="EMBL" id="OKZ11581.1"/>
    </source>
</evidence>
<dbReference type="InterPro" id="IPR012341">
    <property type="entry name" value="6hp_glycosidase-like_sf"/>
</dbReference>
<dbReference type="GO" id="GO:0052757">
    <property type="term" value="F:chondroitin hydrolase activity"/>
    <property type="evidence" value="ECO:0007669"/>
    <property type="project" value="TreeGrafter"/>
</dbReference>
<feature type="binding site" evidence="4">
    <location>
        <position position="253"/>
    </location>
    <ligand>
        <name>substrate</name>
    </ligand>
</feature>
<dbReference type="PANTHER" id="PTHR36845">
    <property type="entry name" value="HYDROLASE, PUTATIVE (AFU_ORTHOLOGUE AFUA_7G05090)-RELATED"/>
    <property type="match status" value="1"/>
</dbReference>
<dbReference type="Pfam" id="PF07470">
    <property type="entry name" value="Glyco_hydro_88"/>
    <property type="match status" value="1"/>
</dbReference>
<feature type="active site" description="Nucleophile" evidence="3">
    <location>
        <position position="117"/>
    </location>
</feature>
<dbReference type="Gene3D" id="1.50.10.10">
    <property type="match status" value="1"/>
</dbReference>
<comment type="similarity">
    <text evidence="2">Belongs to the glycosyl hydrolase 88 family.</text>
</comment>
<dbReference type="SUPFAM" id="SSF48208">
    <property type="entry name" value="Six-hairpin glycosidases"/>
    <property type="match status" value="1"/>
</dbReference>
<evidence type="ECO:0000256" key="4">
    <source>
        <dbReference type="PIRSR" id="PIRSR610905-2"/>
    </source>
</evidence>
<dbReference type="InterPro" id="IPR052369">
    <property type="entry name" value="UG_Glycosaminoglycan_Hydrolase"/>
</dbReference>
<proteinExistence type="inferred from homology"/>